<evidence type="ECO:0000313" key="3">
    <source>
        <dbReference type="Proteomes" id="UP001592531"/>
    </source>
</evidence>
<evidence type="ECO:0000256" key="1">
    <source>
        <dbReference type="SAM" id="Phobius"/>
    </source>
</evidence>
<keyword evidence="3" id="KW-1185">Reference proteome</keyword>
<reference evidence="2 3" key="1">
    <citation type="submission" date="2024-09" db="EMBL/GenBank/DDBJ databases">
        <authorList>
            <person name="Lee S.D."/>
        </authorList>
    </citation>
    <scope>NUCLEOTIDE SEQUENCE [LARGE SCALE GENOMIC DNA]</scope>
    <source>
        <strain evidence="2 3">N8-3</strain>
    </source>
</reference>
<feature type="transmembrane region" description="Helical" evidence="1">
    <location>
        <begin position="226"/>
        <end position="247"/>
    </location>
</feature>
<gene>
    <name evidence="2" type="ORF">ACEZDE_00305</name>
</gene>
<dbReference type="Pfam" id="PF12730">
    <property type="entry name" value="ABC2_membrane_4"/>
    <property type="match status" value="1"/>
</dbReference>
<dbReference type="PANTHER" id="PTHR37305">
    <property type="entry name" value="INTEGRAL MEMBRANE PROTEIN-RELATED"/>
    <property type="match status" value="1"/>
</dbReference>
<comment type="caution">
    <text evidence="2">The sequence shown here is derived from an EMBL/GenBank/DDBJ whole genome shotgun (WGS) entry which is preliminary data.</text>
</comment>
<accession>A0ABV6VNC0</accession>
<evidence type="ECO:0000313" key="2">
    <source>
        <dbReference type="EMBL" id="MFC1415093.1"/>
    </source>
</evidence>
<dbReference type="Proteomes" id="UP001592531">
    <property type="component" value="Unassembled WGS sequence"/>
</dbReference>
<dbReference type="PANTHER" id="PTHR37305:SF1">
    <property type="entry name" value="MEMBRANE PROTEIN"/>
    <property type="match status" value="1"/>
</dbReference>
<keyword evidence="1" id="KW-0812">Transmembrane</keyword>
<keyword evidence="1" id="KW-0472">Membrane</keyword>
<proteinExistence type="predicted"/>
<feature type="transmembrane region" description="Helical" evidence="1">
    <location>
        <begin position="22"/>
        <end position="43"/>
    </location>
</feature>
<feature type="transmembrane region" description="Helical" evidence="1">
    <location>
        <begin position="148"/>
        <end position="167"/>
    </location>
</feature>
<sequence length="252" mass="26653">MMLSAAANAEWVKIRTVRGPRWSLLAGFLATVVLGAVVCFFINRNFQNVDVKGPFEPVRTAFGGLVLGQLAMVVLGVTVIGGEYGSGMIRLSLTAVPRRGVFYAAKAAVLAAVTLVLGLVTAVTAFFVGQAMLGSHGVSLGDPGVLRAVLGGAFYFVMIALISLGVATALRRQTLALGILIPLFFLVSGILQAIPGVDTVTQYLPDQAGQRFLQIHHQTKDAFGPWVGLLITVLWTAAALLGGWLVLRRHDA</sequence>
<keyword evidence="1" id="KW-1133">Transmembrane helix</keyword>
<protein>
    <submittedName>
        <fullName evidence="2">ABC transporter permease</fullName>
    </submittedName>
</protein>
<feature type="transmembrane region" description="Helical" evidence="1">
    <location>
        <begin position="63"/>
        <end position="82"/>
    </location>
</feature>
<name>A0ABV6VNC0_9ACTN</name>
<dbReference type="EMBL" id="JBHFAB010000001">
    <property type="protein sequence ID" value="MFC1415093.1"/>
    <property type="molecule type" value="Genomic_DNA"/>
</dbReference>
<dbReference type="RefSeq" id="WP_380530215.1">
    <property type="nucleotide sequence ID" value="NZ_JBHFAB010000001.1"/>
</dbReference>
<feature type="transmembrane region" description="Helical" evidence="1">
    <location>
        <begin position="174"/>
        <end position="194"/>
    </location>
</feature>
<feature type="transmembrane region" description="Helical" evidence="1">
    <location>
        <begin position="103"/>
        <end position="128"/>
    </location>
</feature>
<organism evidence="2 3">
    <name type="scientific">Streptacidiphilus cavernicola</name>
    <dbReference type="NCBI Taxonomy" id="3342716"/>
    <lineage>
        <taxon>Bacteria</taxon>
        <taxon>Bacillati</taxon>
        <taxon>Actinomycetota</taxon>
        <taxon>Actinomycetes</taxon>
        <taxon>Kitasatosporales</taxon>
        <taxon>Streptomycetaceae</taxon>
        <taxon>Streptacidiphilus</taxon>
    </lineage>
</organism>